<feature type="chain" id="PRO_5041305581" description="Lipoprotein" evidence="1">
    <location>
        <begin position="20"/>
        <end position="130"/>
    </location>
</feature>
<dbReference type="EMBL" id="BSUM01000001">
    <property type="protein sequence ID" value="GMA31803.1"/>
    <property type="molecule type" value="Genomic_DNA"/>
</dbReference>
<proteinExistence type="predicted"/>
<evidence type="ECO:0000313" key="2">
    <source>
        <dbReference type="EMBL" id="GMA31803.1"/>
    </source>
</evidence>
<evidence type="ECO:0000313" key="3">
    <source>
        <dbReference type="Proteomes" id="UP001157161"/>
    </source>
</evidence>
<name>A0AA37XEH3_9MICO</name>
<organism evidence="2 3">
    <name type="scientific">Litorihabitans aurantiacus</name>
    <dbReference type="NCBI Taxonomy" id="1930061"/>
    <lineage>
        <taxon>Bacteria</taxon>
        <taxon>Bacillati</taxon>
        <taxon>Actinomycetota</taxon>
        <taxon>Actinomycetes</taxon>
        <taxon>Micrococcales</taxon>
        <taxon>Beutenbergiaceae</taxon>
        <taxon>Litorihabitans</taxon>
    </lineage>
</organism>
<reference evidence="2" key="1">
    <citation type="journal article" date="2014" name="Int. J. Syst. Evol. Microbiol.">
        <title>Complete genome sequence of Corynebacterium casei LMG S-19264T (=DSM 44701T), isolated from a smear-ripened cheese.</title>
        <authorList>
            <consortium name="US DOE Joint Genome Institute (JGI-PGF)"/>
            <person name="Walter F."/>
            <person name="Albersmeier A."/>
            <person name="Kalinowski J."/>
            <person name="Ruckert C."/>
        </authorList>
    </citation>
    <scope>NUCLEOTIDE SEQUENCE</scope>
    <source>
        <strain evidence="2">NBRC 112290</strain>
    </source>
</reference>
<keyword evidence="3" id="KW-1185">Reference proteome</keyword>
<sequence length="130" mass="14049">MTRNGFRLIALSLALLAPASGCTVWLNPVYVENDPEAAAVIMKASARDDLAIRNACAAEIRGEPLPYTVAVALSAGSGDLEVGMWLVDDLQTPGEVFAIDRTARAYTTWPHLDLRSKPQSELVDCALYED</sequence>
<feature type="signal peptide" evidence="1">
    <location>
        <begin position="1"/>
        <end position="19"/>
    </location>
</feature>
<gene>
    <name evidence="2" type="ORF">GCM10025875_17950</name>
</gene>
<dbReference type="Proteomes" id="UP001157161">
    <property type="component" value="Unassembled WGS sequence"/>
</dbReference>
<dbReference type="AlphaFoldDB" id="A0AA37XEH3"/>
<evidence type="ECO:0000256" key="1">
    <source>
        <dbReference type="SAM" id="SignalP"/>
    </source>
</evidence>
<evidence type="ECO:0008006" key="4">
    <source>
        <dbReference type="Google" id="ProtNLM"/>
    </source>
</evidence>
<comment type="caution">
    <text evidence="2">The sequence shown here is derived from an EMBL/GenBank/DDBJ whole genome shotgun (WGS) entry which is preliminary data.</text>
</comment>
<protein>
    <recommendedName>
        <fullName evidence="4">Lipoprotein</fullName>
    </recommendedName>
</protein>
<reference evidence="2" key="2">
    <citation type="submission" date="2023-02" db="EMBL/GenBank/DDBJ databases">
        <authorList>
            <person name="Sun Q."/>
            <person name="Mori K."/>
        </authorList>
    </citation>
    <scope>NUCLEOTIDE SEQUENCE</scope>
    <source>
        <strain evidence="2">NBRC 112290</strain>
    </source>
</reference>
<dbReference type="RefSeq" id="WP_284250561.1">
    <property type="nucleotide sequence ID" value="NZ_BSUM01000001.1"/>
</dbReference>
<accession>A0AA37XEH3</accession>
<keyword evidence="1" id="KW-0732">Signal</keyword>